<reference evidence="2 3" key="1">
    <citation type="journal article" date="2020" name="ISME J.">
        <title>Uncovering the hidden diversity of litter-decomposition mechanisms in mushroom-forming fungi.</title>
        <authorList>
            <person name="Floudas D."/>
            <person name="Bentzer J."/>
            <person name="Ahren D."/>
            <person name="Johansson T."/>
            <person name="Persson P."/>
            <person name="Tunlid A."/>
        </authorList>
    </citation>
    <scope>NUCLEOTIDE SEQUENCE [LARGE SCALE GENOMIC DNA]</scope>
    <source>
        <strain evidence="2 3">CBS 291.85</strain>
    </source>
</reference>
<comment type="caution">
    <text evidence="2">The sequence shown here is derived from an EMBL/GenBank/DDBJ whole genome shotgun (WGS) entry which is preliminary data.</text>
</comment>
<dbReference type="SUPFAM" id="SSF89095">
    <property type="entry name" value="GatB/YqeY motif"/>
    <property type="match status" value="1"/>
</dbReference>
<sequence>MFRRTIATQICRCRLYSTSGPEIRDALLARVKEAMKAKDTSTSTTLRSILAEINAADKTSDSKISSSAVISILRKATARRQDAAEQYTQASRPDLAEKELREVNLLSEFLPPLLSEADIDSNIRDALTTLGLNPPVNDRKVLGQLFKQFYSKVDRALVDTEVVKKRAEIIAAGSP</sequence>
<protein>
    <recommendedName>
        <fullName evidence="1">Altered inheritance of mitochondria protein 41</fullName>
    </recommendedName>
</protein>
<dbReference type="Pfam" id="PF09424">
    <property type="entry name" value="YqeY"/>
    <property type="match status" value="1"/>
</dbReference>
<keyword evidence="3" id="KW-1185">Reference proteome</keyword>
<dbReference type="GO" id="GO:0005739">
    <property type="term" value="C:mitochondrion"/>
    <property type="evidence" value="ECO:0007669"/>
    <property type="project" value="UniProtKB-SubCell"/>
</dbReference>
<name>A0A8H5LV42_9AGAR</name>
<accession>A0A8H5LV42</accession>
<dbReference type="PANTHER" id="PTHR28055:SF1">
    <property type="entry name" value="ALTERED INHERITANCE OF MITOCHONDRIA PROTEIN 41, MITOCHONDRIAL"/>
    <property type="match status" value="1"/>
</dbReference>
<comment type="similarity">
    <text evidence="1">Belongs to the AIM41 family.</text>
</comment>
<evidence type="ECO:0000313" key="2">
    <source>
        <dbReference type="EMBL" id="KAF5370569.1"/>
    </source>
</evidence>
<dbReference type="InterPro" id="IPR003789">
    <property type="entry name" value="Asn/Gln_tRNA_amidoTrase-B-like"/>
</dbReference>
<dbReference type="PANTHER" id="PTHR28055">
    <property type="entry name" value="ALTERED INHERITANCE OF MITOCHONDRIA PROTEIN 41, MITOCHONDRIAL"/>
    <property type="match status" value="1"/>
</dbReference>
<proteinExistence type="inferred from homology"/>
<dbReference type="AlphaFoldDB" id="A0A8H5LV42"/>
<dbReference type="Proteomes" id="UP000559256">
    <property type="component" value="Unassembled WGS sequence"/>
</dbReference>
<dbReference type="InterPro" id="IPR019004">
    <property type="entry name" value="YqeY/Aim41"/>
</dbReference>
<gene>
    <name evidence="1" type="primary">AIM41</name>
    <name evidence="2" type="ORF">D9758_002092</name>
</gene>
<organism evidence="2 3">
    <name type="scientific">Tetrapyrgos nigripes</name>
    <dbReference type="NCBI Taxonomy" id="182062"/>
    <lineage>
        <taxon>Eukaryota</taxon>
        <taxon>Fungi</taxon>
        <taxon>Dikarya</taxon>
        <taxon>Basidiomycota</taxon>
        <taxon>Agaricomycotina</taxon>
        <taxon>Agaricomycetes</taxon>
        <taxon>Agaricomycetidae</taxon>
        <taxon>Agaricales</taxon>
        <taxon>Marasmiineae</taxon>
        <taxon>Marasmiaceae</taxon>
        <taxon>Tetrapyrgos</taxon>
    </lineage>
</organism>
<dbReference type="GO" id="GO:0016884">
    <property type="term" value="F:carbon-nitrogen ligase activity, with glutamine as amido-N-donor"/>
    <property type="evidence" value="ECO:0007669"/>
    <property type="project" value="UniProtKB-UniRule"/>
</dbReference>
<dbReference type="Gene3D" id="1.10.1510.10">
    <property type="entry name" value="Uncharacterised protein YqeY/AIM41 PF09424, N-terminal domain"/>
    <property type="match status" value="1"/>
</dbReference>
<dbReference type="EMBL" id="JAACJM010000010">
    <property type="protein sequence ID" value="KAF5370569.1"/>
    <property type="molecule type" value="Genomic_DNA"/>
</dbReference>
<comment type="subcellular location">
    <subcellularLocation>
        <location evidence="1">Mitochondrion</location>
    </subcellularLocation>
</comment>
<dbReference type="InterPro" id="IPR042184">
    <property type="entry name" value="YqeY/Aim41_N"/>
</dbReference>
<evidence type="ECO:0000313" key="3">
    <source>
        <dbReference type="Proteomes" id="UP000559256"/>
    </source>
</evidence>
<keyword evidence="1" id="KW-0496">Mitochondrion</keyword>
<dbReference type="OrthoDB" id="538640at2759"/>
<evidence type="ECO:0000256" key="1">
    <source>
        <dbReference type="RuleBase" id="RU365099"/>
    </source>
</evidence>